<gene>
    <name evidence="8" type="primary">lysX</name>
    <name evidence="8" type="ORF">FEAC_04300</name>
</gene>
<protein>
    <submittedName>
        <fullName evidence="8">Lysylphosphatidylglycerol biosynthesis bifunctional protein LysX</fullName>
    </submittedName>
</protein>
<keyword evidence="2" id="KW-1003">Cell membrane</keyword>
<dbReference type="STRING" id="1121877.FEAC_04300"/>
<dbReference type="OrthoDB" id="9801152at2"/>
<dbReference type="GO" id="GO:0005886">
    <property type="term" value="C:plasma membrane"/>
    <property type="evidence" value="ECO:0007669"/>
    <property type="project" value="UniProtKB-SubCell"/>
</dbReference>
<organism evidence="8 9">
    <name type="scientific">Ferrimicrobium acidiphilum DSM 19497</name>
    <dbReference type="NCBI Taxonomy" id="1121877"/>
    <lineage>
        <taxon>Bacteria</taxon>
        <taxon>Bacillati</taxon>
        <taxon>Actinomycetota</taxon>
        <taxon>Acidimicrobiia</taxon>
        <taxon>Acidimicrobiales</taxon>
        <taxon>Acidimicrobiaceae</taxon>
        <taxon>Ferrimicrobium</taxon>
    </lineage>
</organism>
<dbReference type="eggNOG" id="COG2898">
    <property type="taxonomic scope" value="Bacteria"/>
</dbReference>
<evidence type="ECO:0000259" key="7">
    <source>
        <dbReference type="Pfam" id="PF09924"/>
    </source>
</evidence>
<reference evidence="8 9" key="1">
    <citation type="submission" date="2015-01" db="EMBL/GenBank/DDBJ databases">
        <title>Draft genome of the acidophilic iron oxidizer Ferrimicrobium acidiphilum strain T23.</title>
        <authorList>
            <person name="Poehlein A."/>
            <person name="Eisen S."/>
            <person name="Schloemann M."/>
            <person name="Johnson B.D."/>
            <person name="Daniel R."/>
            <person name="Muehling M."/>
        </authorList>
    </citation>
    <scope>NUCLEOTIDE SEQUENCE [LARGE SCALE GENOMIC DNA]</scope>
    <source>
        <strain evidence="8 9">T23</strain>
    </source>
</reference>
<dbReference type="InterPro" id="IPR051211">
    <property type="entry name" value="PG_lysyltransferase"/>
</dbReference>
<dbReference type="Proteomes" id="UP000032336">
    <property type="component" value="Unassembled WGS sequence"/>
</dbReference>
<evidence type="ECO:0000313" key="8">
    <source>
        <dbReference type="EMBL" id="KJE77686.1"/>
    </source>
</evidence>
<keyword evidence="4 6" id="KW-1133">Transmembrane helix</keyword>
<name>A0A0D8FWZ3_9ACTN</name>
<evidence type="ECO:0000256" key="2">
    <source>
        <dbReference type="ARBA" id="ARBA00022475"/>
    </source>
</evidence>
<dbReference type="GeneID" id="78371756"/>
<dbReference type="GO" id="GO:0055091">
    <property type="term" value="P:phospholipid homeostasis"/>
    <property type="evidence" value="ECO:0007669"/>
    <property type="project" value="TreeGrafter"/>
</dbReference>
<feature type="transmembrane region" description="Helical" evidence="6">
    <location>
        <begin position="513"/>
        <end position="534"/>
    </location>
</feature>
<evidence type="ECO:0000256" key="1">
    <source>
        <dbReference type="ARBA" id="ARBA00004651"/>
    </source>
</evidence>
<dbReference type="Pfam" id="PF09924">
    <property type="entry name" value="LPG_synthase_C"/>
    <property type="match status" value="1"/>
</dbReference>
<proteinExistence type="predicted"/>
<accession>A0A0D8FWZ3</accession>
<dbReference type="PANTHER" id="PTHR34697">
    <property type="entry name" value="PHOSPHATIDYLGLYCEROL LYSYLTRANSFERASE"/>
    <property type="match status" value="1"/>
</dbReference>
<feature type="domain" description="Phosphatidylglycerol lysyltransferase C-terminal" evidence="7">
    <location>
        <begin position="615"/>
        <end position="909"/>
    </location>
</feature>
<feature type="transmembrane region" description="Helical" evidence="6">
    <location>
        <begin position="637"/>
        <end position="656"/>
    </location>
</feature>
<feature type="transmembrane region" description="Helical" evidence="6">
    <location>
        <begin position="431"/>
        <end position="451"/>
    </location>
</feature>
<dbReference type="RefSeq" id="WP_035389080.1">
    <property type="nucleotide sequence ID" value="NZ_JQKF01000009.1"/>
</dbReference>
<feature type="transmembrane region" description="Helical" evidence="6">
    <location>
        <begin position="176"/>
        <end position="196"/>
    </location>
</feature>
<feature type="transmembrane region" description="Helical" evidence="6">
    <location>
        <begin position="390"/>
        <end position="411"/>
    </location>
</feature>
<comment type="caution">
    <text evidence="8">The sequence shown here is derived from an EMBL/GenBank/DDBJ whole genome shotgun (WGS) entry which is preliminary data.</text>
</comment>
<feature type="transmembrane region" description="Helical" evidence="6">
    <location>
        <begin position="546"/>
        <end position="564"/>
    </location>
</feature>
<evidence type="ECO:0000256" key="3">
    <source>
        <dbReference type="ARBA" id="ARBA00022692"/>
    </source>
</evidence>
<evidence type="ECO:0000256" key="6">
    <source>
        <dbReference type="SAM" id="Phobius"/>
    </source>
</evidence>
<dbReference type="PANTHER" id="PTHR34697:SF2">
    <property type="entry name" value="PHOSPHATIDYLGLYCEROL LYSYLTRANSFERASE"/>
    <property type="match status" value="1"/>
</dbReference>
<evidence type="ECO:0000313" key="9">
    <source>
        <dbReference type="Proteomes" id="UP000032336"/>
    </source>
</evidence>
<feature type="transmembrane region" description="Helical" evidence="6">
    <location>
        <begin position="208"/>
        <end position="232"/>
    </location>
</feature>
<sequence>MGTTYHLQPGQKAVVLSSKVLEQRLDDIRSELEAATDGLSVNDIVIVCGNLTNVEACQNIAVLKSYRRPTFIVAANIELGHLMPTMATPQEKLLDPHWNPQWCSSLELTYEDHGIKRLLVDPGNPYRPSSDDPRAAILDRLSKQGRRFADAASLNPQASIARYIASRSFYRNMRLLTPWVTIPILLILAIRIPLILAPPIHHQWSTALVTSSAILAIAIVLDLVLAATVSIFSSRGTLRILDKPLETAMRVHDPNEPERLRLDQISRDGYHGLITGDTQTKELLRVADVIFATPGNFGVSVNRAPTRIPVPAIYLPMIDASWLELEPGATLRISLWSIQRLKTRSRLLRLLVTPELRTPTPQLQAATPDGPAYSPLVRALHAGNLRFRRMIAIVVFLGGIIELASALLPPLHHHLRLASVLFPSIATFVRHYANALAVTTGVGMIAVALGLHAGRRRSFQISIAVAVLALLANLGRGGDLATMIVLAVVLMVLLINRRAFDQPTPTKPTLSRLVRIVVTMILVWIVALVVTLVAQLFAHRRQPDHLLSTFVSIATISFGLSAHAPSPFEHPYLRDALQLSMLALLLIGIWAILAPLSTRVHLEGRAPPSVETFTRILATHPQSTLDYFALRDDKMRWIRHGVVIAYGIFGSTVIVSPDPIGPRSNSRLAFVEFYAEMKRQGRSVAILGATASWRTVYQAMNMRSYYIGDEALVALDGLNLAGKRHKSLRQAVNRMKNYGYSVTLSNPIRLSTADREQILAIMTSSRRGDRERGFSMTLGRIFDPRDTNLLMSICRNKEGVITGFCQWVPAPAVNGYSLDLMRRDLGDHPNGMFDLLIIETMRQLGEQGYGAVSLNFAAMRAVLAGERGSGIPSRVERWVLGRLSDSMQIESLWHFNSKFDPTWLPRYLVVDTIENLPAIAIAASKAESLWDLPVIGRFLSDTPRLEGPTPSSR</sequence>
<dbReference type="InterPro" id="IPR024320">
    <property type="entry name" value="LPG_synthase_C"/>
</dbReference>
<evidence type="ECO:0000256" key="5">
    <source>
        <dbReference type="ARBA" id="ARBA00023136"/>
    </source>
</evidence>
<keyword evidence="5 6" id="KW-0472">Membrane</keyword>
<comment type="subcellular location">
    <subcellularLocation>
        <location evidence="1">Cell membrane</location>
        <topology evidence="1">Multi-pass membrane protein</topology>
    </subcellularLocation>
</comment>
<dbReference type="AlphaFoldDB" id="A0A0D8FWZ3"/>
<evidence type="ECO:0000256" key="4">
    <source>
        <dbReference type="ARBA" id="ARBA00022989"/>
    </source>
</evidence>
<feature type="transmembrane region" description="Helical" evidence="6">
    <location>
        <begin position="463"/>
        <end position="493"/>
    </location>
</feature>
<dbReference type="GO" id="GO:0016755">
    <property type="term" value="F:aminoacyltransferase activity"/>
    <property type="evidence" value="ECO:0007669"/>
    <property type="project" value="TreeGrafter"/>
</dbReference>
<keyword evidence="9" id="KW-1185">Reference proteome</keyword>
<feature type="transmembrane region" description="Helical" evidence="6">
    <location>
        <begin position="576"/>
        <end position="596"/>
    </location>
</feature>
<keyword evidence="3 6" id="KW-0812">Transmembrane</keyword>
<dbReference type="EMBL" id="JXUW01000003">
    <property type="protein sequence ID" value="KJE77686.1"/>
    <property type="molecule type" value="Genomic_DNA"/>
</dbReference>